<comment type="subcellular location">
    <subcellularLocation>
        <location evidence="1">Cytoplasm</location>
    </subcellularLocation>
</comment>
<dbReference type="EMBL" id="ABDC03008338">
    <property type="status" value="NOT_ANNOTATED_CDS"/>
    <property type="molecule type" value="Genomic_DNA"/>
</dbReference>
<evidence type="ECO:0000313" key="8">
    <source>
        <dbReference type="Proteomes" id="UP000694394"/>
    </source>
</evidence>
<dbReference type="Ensembl" id="ENSMICT00000070623.1">
    <property type="protein sequence ID" value="ENSMICP00000042026.1"/>
    <property type="gene ID" value="ENSMICG00000044337.1"/>
</dbReference>
<dbReference type="EMBL" id="ABDC03008339">
    <property type="status" value="NOT_ANNOTATED_CDS"/>
    <property type="molecule type" value="Genomic_DNA"/>
</dbReference>
<dbReference type="Gene3D" id="3.40.50.300">
    <property type="entry name" value="P-loop containing nucleotide triphosphate hydrolases"/>
    <property type="match status" value="1"/>
</dbReference>
<organism evidence="7 8">
    <name type="scientific">Microcebus murinus</name>
    <name type="common">Gray mouse lemur</name>
    <name type="synonym">Lemur murinus</name>
    <dbReference type="NCBI Taxonomy" id="30608"/>
    <lineage>
        <taxon>Eukaryota</taxon>
        <taxon>Metazoa</taxon>
        <taxon>Chordata</taxon>
        <taxon>Craniata</taxon>
        <taxon>Vertebrata</taxon>
        <taxon>Euteleostomi</taxon>
        <taxon>Mammalia</taxon>
        <taxon>Eutheria</taxon>
        <taxon>Euarchontoglires</taxon>
        <taxon>Primates</taxon>
        <taxon>Strepsirrhini</taxon>
        <taxon>Lemuriformes</taxon>
        <taxon>Cheirogaleidae</taxon>
        <taxon>Microcebus</taxon>
    </lineage>
</organism>
<dbReference type="PANTHER" id="PTHR11783">
    <property type="entry name" value="SULFOTRANSFERASE SULT"/>
    <property type="match status" value="1"/>
</dbReference>
<dbReference type="RefSeq" id="XP_012609312.1">
    <property type="nucleotide sequence ID" value="XM_012753858.2"/>
</dbReference>
<evidence type="ECO:0000259" key="6">
    <source>
        <dbReference type="Pfam" id="PF00685"/>
    </source>
</evidence>
<dbReference type="GO" id="GO:0005737">
    <property type="term" value="C:cytoplasm"/>
    <property type="evidence" value="ECO:0007669"/>
    <property type="project" value="UniProtKB-SubCell"/>
</dbReference>
<dbReference type="InterPro" id="IPR000863">
    <property type="entry name" value="Sulfotransferase_dom"/>
</dbReference>
<proteinExistence type="inferred from homology"/>
<dbReference type="OrthoDB" id="205623at2759"/>
<dbReference type="GeneTree" id="ENSGT00940000156772"/>
<keyword evidence="4 5" id="KW-0808">Transferase</keyword>
<dbReference type="Pfam" id="PF00685">
    <property type="entry name" value="Sulfotransfer_1"/>
    <property type="match status" value="1"/>
</dbReference>
<dbReference type="FunFam" id="3.40.50.300:FF:000433">
    <property type="entry name" value="Estrogen sulfotransferase"/>
    <property type="match status" value="1"/>
</dbReference>
<reference evidence="7" key="3">
    <citation type="submission" date="2025-09" db="UniProtKB">
        <authorList>
            <consortium name="Ensembl"/>
        </authorList>
    </citation>
    <scope>IDENTIFICATION</scope>
</reference>
<reference evidence="7" key="2">
    <citation type="submission" date="2025-08" db="UniProtKB">
        <authorList>
            <consortium name="Ensembl"/>
        </authorList>
    </citation>
    <scope>IDENTIFICATION</scope>
</reference>
<dbReference type="KEGG" id="mmur:105865361"/>
<evidence type="ECO:0000256" key="1">
    <source>
        <dbReference type="ARBA" id="ARBA00004496"/>
    </source>
</evidence>
<reference evidence="7" key="1">
    <citation type="submission" date="2016-12" db="EMBL/GenBank/DDBJ databases">
        <title>Mouse lemur reference genome and diversity panel.</title>
        <authorList>
            <person name="Harris R."/>
            <person name="Larsen P."/>
            <person name="Liu Y."/>
            <person name="Hughes D.S."/>
            <person name="Murali S."/>
            <person name="Raveendran M."/>
            <person name="Korchina V."/>
            <person name="Wang M."/>
            <person name="Jhangiani S."/>
            <person name="Bandaranaike D."/>
            <person name="Bellair M."/>
            <person name="Blankenburg K."/>
            <person name="Chao H."/>
            <person name="Dahdouli M."/>
            <person name="Dinh H."/>
            <person name="Doddapaneni H."/>
            <person name="English A."/>
            <person name="Firestine M."/>
            <person name="Gnanaolivu R."/>
            <person name="Gross S."/>
            <person name="Hernandez B."/>
            <person name="Javaid M."/>
            <person name="Jayaseelan J."/>
            <person name="Jones J."/>
            <person name="Khan Z."/>
            <person name="Kovar C."/>
            <person name="Kurapati P."/>
            <person name="Le B."/>
            <person name="Lee S."/>
            <person name="Li M."/>
            <person name="Mathew T."/>
            <person name="Narasimhan A."/>
            <person name="Ngo D."/>
            <person name="Nguyen L."/>
            <person name="Okwuonu G."/>
            <person name="Ongeri F."/>
            <person name="Osuji N."/>
            <person name="Pu L.-L."/>
            <person name="Puazo M."/>
            <person name="Quiroz J."/>
            <person name="Raj R."/>
            <person name="Rajbhandari K."/>
            <person name="Reid J.G."/>
            <person name="Santibanez J."/>
            <person name="Sexton D."/>
            <person name="Skinner E."/>
            <person name="Vee V."/>
            <person name="Weissenberger G."/>
            <person name="Wu Y."/>
            <person name="Xin Y."/>
            <person name="Han Y."/>
            <person name="Campbell C."/>
            <person name="Brown A."/>
            <person name="Sullivan B."/>
            <person name="Shelton J."/>
            <person name="Brown S."/>
            <person name="Dudchenko O."/>
            <person name="Machol I."/>
            <person name="Durand N."/>
            <person name="Shamim M."/>
            <person name="Lieberman A."/>
            <person name="Muzny D.M."/>
            <person name="Richards S."/>
            <person name="Yoder A."/>
            <person name="Worley K.C."/>
            <person name="Rogers J."/>
            <person name="Gibbs R.A."/>
        </authorList>
    </citation>
    <scope>NUCLEOTIDE SEQUENCE [LARGE SCALE GENOMIC DNA]</scope>
</reference>
<evidence type="ECO:0000256" key="3">
    <source>
        <dbReference type="ARBA" id="ARBA00022490"/>
    </source>
</evidence>
<dbReference type="GO" id="GO:0008146">
    <property type="term" value="F:sulfotransferase activity"/>
    <property type="evidence" value="ECO:0007669"/>
    <property type="project" value="InterPro"/>
</dbReference>
<evidence type="ECO:0000256" key="2">
    <source>
        <dbReference type="ARBA" id="ARBA00005771"/>
    </source>
</evidence>
<evidence type="ECO:0000313" key="7">
    <source>
        <dbReference type="Ensembl" id="ENSMICP00000042026.1"/>
    </source>
</evidence>
<dbReference type="InterPro" id="IPR027417">
    <property type="entry name" value="P-loop_NTPase"/>
</dbReference>
<dbReference type="EMBL" id="ABDC03008337">
    <property type="status" value="NOT_ANNOTATED_CDS"/>
    <property type="molecule type" value="Genomic_DNA"/>
</dbReference>
<dbReference type="AlphaFoldDB" id="A0A8C5XV92"/>
<dbReference type="SUPFAM" id="SSF52540">
    <property type="entry name" value="P-loop containing nucleoside triphosphate hydrolases"/>
    <property type="match status" value="1"/>
</dbReference>
<comment type="similarity">
    <text evidence="2 5">Belongs to the sulfotransferase 1 family.</text>
</comment>
<keyword evidence="3" id="KW-0963">Cytoplasm</keyword>
<gene>
    <name evidence="7" type="primary">LOC105865361</name>
</gene>
<sequence length="328" mass="39358">MLPSFLIIGKNAVHPSNERQSSTSMLVFIWDCIMEDLERDLLTFEGFYFHRKACDTGVLENLDDFELRDDDVFVVTYPKSGTIWAQQILSLIYFEEHRKRTENLESHHRVPFLEYCSRDIDFASRPSPRLFVTHLPYYLVPRGLKDKKAKIIYIYRNPKDVMCSYFHFLNTYPVYKAADTIDAFMKQFLEGKVVGNLWFDHIRGWYEHRNYFNIQFMMYEEMKKDLRSSVFKLCKFLGEDLSEETMDTVVRQATFENMKNDPLANNENALYWNFGPKLREGHFLRKGTIGDWKNQMTVEQNERFDKIFQKQMKDIPLQFIWDVNETWY</sequence>
<dbReference type="Proteomes" id="UP000694394">
    <property type="component" value="Chromosome 6"/>
</dbReference>
<accession>A0A8C5XV92</accession>
<feature type="domain" description="Sulfotransferase" evidence="6">
    <location>
        <begin position="69"/>
        <end position="315"/>
    </location>
</feature>
<name>A0A8C5XV92_MICMU</name>
<keyword evidence="8" id="KW-1185">Reference proteome</keyword>
<evidence type="ECO:0000256" key="4">
    <source>
        <dbReference type="ARBA" id="ARBA00022679"/>
    </source>
</evidence>
<protein>
    <recommendedName>
        <fullName evidence="5">Sulfotransferase</fullName>
        <ecNumber evidence="5">2.8.2.-</ecNumber>
    </recommendedName>
</protein>
<evidence type="ECO:0000256" key="5">
    <source>
        <dbReference type="RuleBase" id="RU361155"/>
    </source>
</evidence>
<dbReference type="EC" id="2.8.2.-" evidence="5"/>